<dbReference type="RefSeq" id="XP_022102713.1">
    <property type="nucleotide sequence ID" value="XM_022247021.1"/>
</dbReference>
<evidence type="ECO:0000313" key="4">
    <source>
        <dbReference type="RefSeq" id="XP_022102713.1"/>
    </source>
</evidence>
<keyword evidence="3" id="KW-1185">Reference proteome</keyword>
<dbReference type="AlphaFoldDB" id="A0A8B7ZAN0"/>
<evidence type="ECO:0000256" key="1">
    <source>
        <dbReference type="SAM" id="Phobius"/>
    </source>
</evidence>
<proteinExistence type="predicted"/>
<dbReference type="PANTHER" id="PTHR16165:SF5">
    <property type="entry name" value="NXPE FAMILY MEMBER 3"/>
    <property type="match status" value="1"/>
</dbReference>
<dbReference type="OrthoDB" id="5950832at2759"/>
<gene>
    <name evidence="4" type="primary">LOC110985752</name>
</gene>
<dbReference type="Pfam" id="PF24536">
    <property type="entry name" value="NXPE4_C"/>
    <property type="match status" value="1"/>
</dbReference>
<dbReference type="OMA" id="CCEYRHP"/>
<dbReference type="Proteomes" id="UP000694845">
    <property type="component" value="Unplaced"/>
</dbReference>
<keyword evidence="1" id="KW-1133">Transmembrane helix</keyword>
<dbReference type="GeneID" id="110985752"/>
<keyword evidence="1" id="KW-0812">Transmembrane</keyword>
<dbReference type="KEGG" id="aplc:110985752"/>
<sequence length="621" mass="70034">MAASSPGHQGDRLAGHQGNKLAIRSGKVKSARLGPRVSKSLLWCFGVFFMVGVGIDVAYYWQGDHVETRQSQQRPVPRYAVRHSTGKHQFSSLVSGHNASEWSSPISGLSTEPNVNISIFEPSSIDVSSTFSKFKVLQSSFPTDGLNSFFTIKNARQALNYSLCDTLELHIEARDQHNQLKQYGGDYFWAKIFSITSHSSQPADEIMDHGNGTYTARFALHWTGAVSMQVLLIKSSEYVALLRELREAAPARFAYNGKFQVGDQIEVMPCHITTEMFLGFMEAERSRGFCDFSNRRLGFPWFCLKPHRLPCSSFVEHMGSLSRSHAYNELLLQDKPISVIHPFAVIKQIGATAIEVTSVRNREGMSLCMDKPLPLCTPGLPPRPPKSVAGFYHQTSWQSLICQVRNFQTSDALKCLQDHSLFFYGDSTLRQWFEYLSLRLGPTMMEQSCTSKLVGPRFVHDVVHNISMTFRIHGYPIRSIWLRVKDIAYTANEIDALPGGPDTVVVLTLWAHFTPTSLQFYRDRWRAIKAALQRLQMRAPGALVVIKSANTREQQGIDMSNWYAMELDKVMREELALEQGVAIIDVWDMTLSHSTGYNIHPSESIVAQEMKMFLSFLCPVP</sequence>
<name>A0A8B7ZAN0_ACAPL</name>
<accession>A0A8B7ZAN0</accession>
<evidence type="ECO:0000313" key="3">
    <source>
        <dbReference type="Proteomes" id="UP000694845"/>
    </source>
</evidence>
<feature type="domain" description="NXPE C-terminal" evidence="2">
    <location>
        <begin position="397"/>
        <end position="618"/>
    </location>
</feature>
<dbReference type="InterPro" id="IPR057106">
    <property type="entry name" value="NXPE4_C"/>
</dbReference>
<organism evidence="3 4">
    <name type="scientific">Acanthaster planci</name>
    <name type="common">Crown-of-thorns starfish</name>
    <dbReference type="NCBI Taxonomy" id="133434"/>
    <lineage>
        <taxon>Eukaryota</taxon>
        <taxon>Metazoa</taxon>
        <taxon>Echinodermata</taxon>
        <taxon>Eleutherozoa</taxon>
        <taxon>Asterozoa</taxon>
        <taxon>Asteroidea</taxon>
        <taxon>Valvatacea</taxon>
        <taxon>Valvatida</taxon>
        <taxon>Acanthasteridae</taxon>
        <taxon>Acanthaster</taxon>
    </lineage>
</organism>
<dbReference type="InterPro" id="IPR026845">
    <property type="entry name" value="NXPH/NXPE"/>
</dbReference>
<dbReference type="PANTHER" id="PTHR16165">
    <property type="entry name" value="NXPE FAMILY MEMBER"/>
    <property type="match status" value="1"/>
</dbReference>
<feature type="transmembrane region" description="Helical" evidence="1">
    <location>
        <begin position="41"/>
        <end position="61"/>
    </location>
</feature>
<dbReference type="Pfam" id="PF06312">
    <property type="entry name" value="Neurexophilin"/>
    <property type="match status" value="1"/>
</dbReference>
<evidence type="ECO:0000259" key="2">
    <source>
        <dbReference type="Pfam" id="PF24536"/>
    </source>
</evidence>
<keyword evidence="1" id="KW-0472">Membrane</keyword>
<reference evidence="4" key="1">
    <citation type="submission" date="2025-08" db="UniProtKB">
        <authorList>
            <consortium name="RefSeq"/>
        </authorList>
    </citation>
    <scope>IDENTIFICATION</scope>
</reference>
<protein>
    <submittedName>
        <fullName evidence="4">LOW QUALITY PROTEIN: NXPE family member 3-like</fullName>
    </submittedName>
</protein>